<evidence type="ECO:0000313" key="3">
    <source>
        <dbReference type="EMBL" id="MBG6093433.1"/>
    </source>
</evidence>
<feature type="compositionally biased region" description="Low complexity" evidence="1">
    <location>
        <begin position="220"/>
        <end position="265"/>
    </location>
</feature>
<feature type="transmembrane region" description="Helical" evidence="2">
    <location>
        <begin position="604"/>
        <end position="625"/>
    </location>
</feature>
<feature type="compositionally biased region" description="Pro residues" evidence="1">
    <location>
        <begin position="202"/>
        <end position="219"/>
    </location>
</feature>
<organism evidence="3 4">
    <name type="scientific">Actinomadura viridis</name>
    <dbReference type="NCBI Taxonomy" id="58110"/>
    <lineage>
        <taxon>Bacteria</taxon>
        <taxon>Bacillati</taxon>
        <taxon>Actinomycetota</taxon>
        <taxon>Actinomycetes</taxon>
        <taxon>Streptosporangiales</taxon>
        <taxon>Thermomonosporaceae</taxon>
        <taxon>Actinomadura</taxon>
    </lineage>
</organism>
<dbReference type="Proteomes" id="UP000614047">
    <property type="component" value="Unassembled WGS sequence"/>
</dbReference>
<sequence length="749" mass="78383">MEHELVGLRGPGGRWRPVAAGPFALVAVALALLPIRPVWLWAALIAVVAAVPWALGAAPEARRRRPRPYWRLSAEGLERVGRGGLSLTRYERSRIEGLAITTGDGVLTVLHRFGRTAVGTLDSMGMEPLPFFVTARRLGVPVHLLDGDAADLAEQAGEEAPEPSGPDGAAADLGLPRHHAAEQRLLDQEAALLAAAHEPPRRAPSPAPDLPAQSPPPGALPGSVAPAPAPAAAAASAPSSPSSDTRTAASSGAAPVTAAGAPGTGREPVRLATPAPLPSRRRIALLGGLSGLLGAVMVARIAMEGTGGFGARLAAGCWALAAITGMLAARRRMLRATRIQWTISGDGIEVRGRPGVREALRLPAGEIAALVVGPGLRPDPLTGEPRRADPAVLAFDHRLRLIARLPAHGLDAFQLTHALDDHGHRVVTPGRRPPRTPEYGLDGLPEIFAQVPGGRLVVTDGGLGWADAAGDVVLRMPEDRLGGIELLTIAGHAWVRLYDADGEEFFAAPLSALRIARTDLRESARRAGLPVNDAEYDAYLSAAFHSAVATLSAPQQGPAPAVPDPSGRAGRAAPGTGDGEESGERPSPVSAPGALLDATRRSRLGTYLVSVLLCEMVALLGAVWLGPDLGGFLVTASWSLPAGVVIGLGGYWLYDRDRAQLRVSSAGLAVVTRRGRVEWDLVRERVGGVGIDESADRMPRLVVWSPAGRVLRQVGFPPDLEELRRACERYGLPWGPPDADRPAPPPPEL</sequence>
<feature type="transmembrane region" description="Helical" evidence="2">
    <location>
        <begin position="309"/>
        <end position="329"/>
    </location>
</feature>
<dbReference type="RefSeq" id="WP_197015497.1">
    <property type="nucleotide sequence ID" value="NZ_BAABES010000030.1"/>
</dbReference>
<evidence type="ECO:0000256" key="1">
    <source>
        <dbReference type="SAM" id="MobiDB-lite"/>
    </source>
</evidence>
<feature type="transmembrane region" description="Helical" evidence="2">
    <location>
        <begin position="39"/>
        <end position="58"/>
    </location>
</feature>
<keyword evidence="2" id="KW-1133">Transmembrane helix</keyword>
<feature type="region of interest" description="Disordered" evidence="1">
    <location>
        <begin position="554"/>
        <end position="594"/>
    </location>
</feature>
<reference evidence="3" key="1">
    <citation type="submission" date="2020-11" db="EMBL/GenBank/DDBJ databases">
        <title>Sequencing the genomes of 1000 actinobacteria strains.</title>
        <authorList>
            <person name="Klenk H.-P."/>
        </authorList>
    </citation>
    <scope>NUCLEOTIDE SEQUENCE</scope>
    <source>
        <strain evidence="3">DSM 43175</strain>
    </source>
</reference>
<protein>
    <submittedName>
        <fullName evidence="3">Uncharacterized protein</fullName>
    </submittedName>
</protein>
<keyword evidence="4" id="KW-1185">Reference proteome</keyword>
<feature type="transmembrane region" description="Helical" evidence="2">
    <location>
        <begin position="15"/>
        <end position="33"/>
    </location>
</feature>
<dbReference type="PANTHER" id="PTHR48125:SF12">
    <property type="entry name" value="AT HOOK TRANSCRIPTION FACTOR FAMILY-RELATED"/>
    <property type="match status" value="1"/>
</dbReference>
<keyword evidence="2" id="KW-0472">Membrane</keyword>
<accession>A0A931DRH9</accession>
<feature type="transmembrane region" description="Helical" evidence="2">
    <location>
        <begin position="631"/>
        <end position="654"/>
    </location>
</feature>
<comment type="caution">
    <text evidence="3">The sequence shown here is derived from an EMBL/GenBank/DDBJ whole genome shotgun (WGS) entry which is preliminary data.</text>
</comment>
<feature type="region of interest" description="Disordered" evidence="1">
    <location>
        <begin position="197"/>
        <end position="274"/>
    </location>
</feature>
<evidence type="ECO:0000313" key="4">
    <source>
        <dbReference type="Proteomes" id="UP000614047"/>
    </source>
</evidence>
<dbReference type="AlphaFoldDB" id="A0A931DRH9"/>
<feature type="transmembrane region" description="Helical" evidence="2">
    <location>
        <begin position="283"/>
        <end position="303"/>
    </location>
</feature>
<keyword evidence="2" id="KW-0812">Transmembrane</keyword>
<dbReference type="PANTHER" id="PTHR48125">
    <property type="entry name" value="LP07818P1"/>
    <property type="match status" value="1"/>
</dbReference>
<proteinExistence type="predicted"/>
<evidence type="ECO:0000256" key="2">
    <source>
        <dbReference type="SAM" id="Phobius"/>
    </source>
</evidence>
<name>A0A931DRH9_9ACTN</name>
<gene>
    <name evidence="3" type="ORF">IW256_007546</name>
</gene>
<dbReference type="EMBL" id="JADOUA010000001">
    <property type="protein sequence ID" value="MBG6093433.1"/>
    <property type="molecule type" value="Genomic_DNA"/>
</dbReference>